<proteinExistence type="predicted"/>
<dbReference type="PROSITE" id="PS51257">
    <property type="entry name" value="PROKAR_LIPOPROTEIN"/>
    <property type="match status" value="1"/>
</dbReference>
<evidence type="ECO:0000313" key="2">
    <source>
        <dbReference type="Proteomes" id="UP000659388"/>
    </source>
</evidence>
<dbReference type="Gene3D" id="2.40.128.220">
    <property type="match status" value="1"/>
</dbReference>
<keyword evidence="2" id="KW-1185">Reference proteome</keyword>
<sequence>MQNLKNYTKYIIFLLTLVGGLTSCTEENDYDKVTFPYTEVVGEYVVDVQLTSPFETSDHVTIILSNTSTSNDSIWIEDEDFFKSKIKARLEGNKLSAINGLDIFKGKRANVQGEVFPENDSIHIEWTYIEGFGELEADNIVEANGILFNGITN</sequence>
<comment type="caution">
    <text evidence="1">The sequence shown here is derived from an EMBL/GenBank/DDBJ whole genome shotgun (WGS) entry which is preliminary data.</text>
</comment>
<protein>
    <submittedName>
        <fullName evidence="1">Uncharacterized protein</fullName>
    </submittedName>
</protein>
<gene>
    <name evidence="1" type="ORF">JL102_12055</name>
</gene>
<name>A0A937F6Y5_9BACT</name>
<dbReference type="RefSeq" id="WP_202244666.1">
    <property type="nucleotide sequence ID" value="NZ_JAESIY010000006.1"/>
</dbReference>
<organism evidence="1 2">
    <name type="scientific">Fulvivirga sediminis</name>
    <dbReference type="NCBI Taxonomy" id="2803949"/>
    <lineage>
        <taxon>Bacteria</taxon>
        <taxon>Pseudomonadati</taxon>
        <taxon>Bacteroidota</taxon>
        <taxon>Cytophagia</taxon>
        <taxon>Cytophagales</taxon>
        <taxon>Fulvivirgaceae</taxon>
        <taxon>Fulvivirga</taxon>
    </lineage>
</organism>
<dbReference type="AlphaFoldDB" id="A0A937F6Y5"/>
<dbReference type="Proteomes" id="UP000659388">
    <property type="component" value="Unassembled WGS sequence"/>
</dbReference>
<accession>A0A937F6Y5</accession>
<dbReference type="EMBL" id="JAESIY010000006">
    <property type="protein sequence ID" value="MBL3656870.1"/>
    <property type="molecule type" value="Genomic_DNA"/>
</dbReference>
<dbReference type="InterPro" id="IPR038668">
    <property type="entry name" value="Lipid-bd_sf"/>
</dbReference>
<evidence type="ECO:0000313" key="1">
    <source>
        <dbReference type="EMBL" id="MBL3656870.1"/>
    </source>
</evidence>
<reference evidence="1" key="1">
    <citation type="submission" date="2021-01" db="EMBL/GenBank/DDBJ databases">
        <title>Fulvivirga kasyanovii gen. nov., sp nov., a novel member of the phylum Bacteroidetes isolated from seawater in a mussel farm.</title>
        <authorList>
            <person name="Zhao L.-H."/>
            <person name="Wang Z.-J."/>
        </authorList>
    </citation>
    <scope>NUCLEOTIDE SEQUENCE</scope>
    <source>
        <strain evidence="1">2943</strain>
    </source>
</reference>